<evidence type="ECO:0000256" key="2">
    <source>
        <dbReference type="ARBA" id="ARBA00023002"/>
    </source>
</evidence>
<feature type="active site" evidence="4">
    <location>
        <position position="232"/>
    </location>
</feature>
<protein>
    <submittedName>
        <fullName evidence="8">Aldehyde dehydrogenase family protein</fullName>
    </submittedName>
</protein>
<keyword evidence="3" id="KW-0520">NAD</keyword>
<dbReference type="InterPro" id="IPR015590">
    <property type="entry name" value="Aldehyde_DH_dom"/>
</dbReference>
<evidence type="ECO:0000313" key="9">
    <source>
        <dbReference type="Proteomes" id="UP001552527"/>
    </source>
</evidence>
<dbReference type="EMBL" id="JBFATE010000016">
    <property type="protein sequence ID" value="MEV5249564.1"/>
    <property type="molecule type" value="Genomic_DNA"/>
</dbReference>
<keyword evidence="2 5" id="KW-0560">Oxidoreductase</keyword>
<dbReference type="InterPro" id="IPR016163">
    <property type="entry name" value="Ald_DH_C"/>
</dbReference>
<reference evidence="8 9" key="1">
    <citation type="submission" date="2024-06" db="EMBL/GenBank/DDBJ databases">
        <title>The Natural Products Discovery Center: Release of the First 8490 Sequenced Strains for Exploring Actinobacteria Biosynthetic Diversity.</title>
        <authorList>
            <person name="Kalkreuter E."/>
            <person name="Kautsar S.A."/>
            <person name="Yang D."/>
            <person name="Bader C.D."/>
            <person name="Teijaro C.N."/>
            <person name="Fluegel L."/>
            <person name="Davis C.M."/>
            <person name="Simpson J.R."/>
            <person name="Lauterbach L."/>
            <person name="Steele A.D."/>
            <person name="Gui C."/>
            <person name="Meng S."/>
            <person name="Li G."/>
            <person name="Viehrig K."/>
            <person name="Ye F."/>
            <person name="Su P."/>
            <person name="Kiefer A.F."/>
            <person name="Nichols A."/>
            <person name="Cepeda A.J."/>
            <person name="Yan W."/>
            <person name="Fan B."/>
            <person name="Jiang Y."/>
            <person name="Adhikari A."/>
            <person name="Zheng C.-J."/>
            <person name="Schuster L."/>
            <person name="Cowan T.M."/>
            <person name="Smanski M.J."/>
            <person name="Chevrette M.G."/>
            <person name="De Carvalho L.P.S."/>
            <person name="Shen B."/>
        </authorList>
    </citation>
    <scope>NUCLEOTIDE SEQUENCE [LARGE SCALE GENOMIC DNA]</scope>
    <source>
        <strain evidence="8 9">NPDC052768</strain>
    </source>
</reference>
<accession>A0ABV3JN99</accession>
<proteinExistence type="inferred from homology"/>
<dbReference type="Gene3D" id="3.40.605.10">
    <property type="entry name" value="Aldehyde Dehydrogenase, Chain A, domain 1"/>
    <property type="match status" value="1"/>
</dbReference>
<dbReference type="PANTHER" id="PTHR42986">
    <property type="entry name" value="BENZALDEHYDE DEHYDROGENASE YFMT"/>
    <property type="match status" value="1"/>
</dbReference>
<evidence type="ECO:0000313" key="8">
    <source>
        <dbReference type="EMBL" id="MEV5249564.1"/>
    </source>
</evidence>
<evidence type="ECO:0000256" key="1">
    <source>
        <dbReference type="ARBA" id="ARBA00009986"/>
    </source>
</evidence>
<sequence>MITSAPSGSFLPDGGTGVPETTEAEVRAAAAEAAAAQPGWAARTPGERAAVLRRALELLAVPPPDLIGLFARESGAVRPKAETELGAAMGELAFAAGLAEQAAAPAALDSTVEGRTARAERVPLGVVGVITPWNMPLMLALRSVAPALALGNAVLLKPDPHTPVVGGRFVAWLFRQAGLPDGLLHVLPGGAATGTAVVEAPEVAMVSFTGSTEAGRSVARTAGGLLKKVSLELGGNNAFVVLADADVDAAASAGAFGSFVHSGQLCIAVGRHLVHRSVAERYTAALAKKAEALTAGDPADPATRIGPLIDEHQLAKVRAIVADTVAVGARLVCGGTAEGRVYRPTVLDGVRPGMRAFDEEIFGPVAPVTVFQDDDEAVALAGATEHGLAAAVYGGDPGTARAVAARLRAGMVHVGDQTVVSEPQLPFGGVGSSGNGGRFGGPAAVEAFTQWRLTTESTPPRRYPF</sequence>
<dbReference type="SUPFAM" id="SSF53720">
    <property type="entry name" value="ALDH-like"/>
    <property type="match status" value="1"/>
</dbReference>
<organism evidence="8 9">
    <name type="scientific">Streptomyces werraensis</name>
    <dbReference type="NCBI Taxonomy" id="68284"/>
    <lineage>
        <taxon>Bacteria</taxon>
        <taxon>Bacillati</taxon>
        <taxon>Actinomycetota</taxon>
        <taxon>Actinomycetes</taxon>
        <taxon>Kitasatosporales</taxon>
        <taxon>Streptomycetaceae</taxon>
        <taxon>Streptomyces</taxon>
    </lineage>
</organism>
<dbReference type="InterPro" id="IPR016162">
    <property type="entry name" value="Ald_DH_N"/>
</dbReference>
<comment type="similarity">
    <text evidence="1 5">Belongs to the aldehyde dehydrogenase family.</text>
</comment>
<dbReference type="InterPro" id="IPR016161">
    <property type="entry name" value="Ald_DH/histidinol_DH"/>
</dbReference>
<evidence type="ECO:0000256" key="3">
    <source>
        <dbReference type="ARBA" id="ARBA00023027"/>
    </source>
</evidence>
<feature type="domain" description="Aldehyde dehydrogenase" evidence="7">
    <location>
        <begin position="18"/>
        <end position="452"/>
    </location>
</feature>
<dbReference type="PANTHER" id="PTHR42986:SF1">
    <property type="entry name" value="BENZALDEHYDE DEHYDROGENASE YFMT"/>
    <property type="match status" value="1"/>
</dbReference>
<evidence type="ECO:0000256" key="5">
    <source>
        <dbReference type="RuleBase" id="RU003345"/>
    </source>
</evidence>
<keyword evidence="9" id="KW-1185">Reference proteome</keyword>
<dbReference type="Pfam" id="PF00171">
    <property type="entry name" value="Aldedh"/>
    <property type="match status" value="1"/>
</dbReference>
<dbReference type="PROSITE" id="PS00687">
    <property type="entry name" value="ALDEHYDE_DEHYDR_GLU"/>
    <property type="match status" value="1"/>
</dbReference>
<dbReference type="Proteomes" id="UP001552527">
    <property type="component" value="Unassembled WGS sequence"/>
</dbReference>
<feature type="region of interest" description="Disordered" evidence="6">
    <location>
        <begin position="1"/>
        <end position="20"/>
    </location>
</feature>
<evidence type="ECO:0000259" key="7">
    <source>
        <dbReference type="Pfam" id="PF00171"/>
    </source>
</evidence>
<gene>
    <name evidence="8" type="ORF">AB0K95_30490</name>
</gene>
<evidence type="ECO:0000256" key="4">
    <source>
        <dbReference type="PROSITE-ProRule" id="PRU10007"/>
    </source>
</evidence>
<evidence type="ECO:0000256" key="6">
    <source>
        <dbReference type="SAM" id="MobiDB-lite"/>
    </source>
</evidence>
<name>A0ABV3JN99_9ACTN</name>
<dbReference type="Gene3D" id="3.40.309.10">
    <property type="entry name" value="Aldehyde Dehydrogenase, Chain A, domain 2"/>
    <property type="match status" value="1"/>
</dbReference>
<comment type="caution">
    <text evidence="8">The sequence shown here is derived from an EMBL/GenBank/DDBJ whole genome shotgun (WGS) entry which is preliminary data.</text>
</comment>
<dbReference type="InterPro" id="IPR029510">
    <property type="entry name" value="Ald_DH_CS_GLU"/>
</dbReference>
<dbReference type="RefSeq" id="WP_364026810.1">
    <property type="nucleotide sequence ID" value="NZ_JBFATE010000016.1"/>
</dbReference>